<feature type="compositionally biased region" description="Polar residues" evidence="1">
    <location>
        <begin position="288"/>
        <end position="298"/>
    </location>
</feature>
<dbReference type="PROSITE" id="PS50969">
    <property type="entry name" value="FCP1"/>
    <property type="match status" value="1"/>
</dbReference>
<comment type="caution">
    <text evidence="3">The sequence shown here is derived from an EMBL/GenBank/DDBJ whole genome shotgun (WGS) entry which is preliminary data.</text>
</comment>
<dbReference type="AlphaFoldDB" id="A0AAW1QI91"/>
<organism evidence="3 4">
    <name type="scientific">Apatococcus lobatus</name>
    <dbReference type="NCBI Taxonomy" id="904363"/>
    <lineage>
        <taxon>Eukaryota</taxon>
        <taxon>Viridiplantae</taxon>
        <taxon>Chlorophyta</taxon>
        <taxon>core chlorophytes</taxon>
        <taxon>Trebouxiophyceae</taxon>
        <taxon>Chlorellales</taxon>
        <taxon>Chlorellaceae</taxon>
        <taxon>Apatococcus</taxon>
    </lineage>
</organism>
<gene>
    <name evidence="3" type="ORF">WJX74_003146</name>
</gene>
<feature type="region of interest" description="Disordered" evidence="1">
    <location>
        <begin position="500"/>
        <end position="627"/>
    </location>
</feature>
<keyword evidence="4" id="KW-1185">Reference proteome</keyword>
<feature type="compositionally biased region" description="Basic residues" evidence="1">
    <location>
        <begin position="603"/>
        <end position="613"/>
    </location>
</feature>
<sequence>MAQGGPRLQGDVPQLAGSTKLLLYYGPESSGEVMAKFLKAYGWGWQRISQKSPLKQALHNAKQAMDGQDQMIVCADGSHSEGAWANAANKCSSTVRMIALHVANFLRIAAGPGQPPAPCICASNPSEAPGPDLQLVYPKKGRFSAVITANTAGQLHAALSFLCNQSRQQPPLFPVNRDGQVDYRQHPYAAIHFIKVSKSPLASEQQHGGAPSPVAWTQGQNHQQPHDNHCSSRQPQAGQADGPFPGEHPQSHAWDAFQPSHATYKPEAHPLQQQQQMFQQSPAWGWGMQSSGLNQPFQAQAGGHNPHMGGFSPHNGGQAHPQWGPGMQQGRPVMGMGWGSQPQPPPHPHAWRQGGPIPFNSFAPDDLLAPPYPGQASLLQDPPHAAQQNTHHGQPPISMQGQWDHGSNNGMLQDGRISSGHAGTAGTAPTPITAQASHRLQHSGRMQGQGGHTQNATAYPNMSMNAMGQSGPGVSLMPGDLQSFAAHGLQQVNGMQMQPSFGGPMYPENVPFDGYSHPQPSGMQMQSQHRGRNREAQPMAGNAATAGQSRKHWKKQKKELHAQEAEAGAGDHLQGQSRKPGKKQRTGGSNGEADVGDQNQLPKNRKLSRKQRFKEKEREREREKEREAMPDYDMVQWLSTGLLPAWWTTERGSPTRISPAVAADRDGPNIMAADGDGLSTAAEGVTPGYGNGNSRQHAAAEHAFGTCQDQLQTAAGDSSRPGLGEDAPAATAAEQLAGPRADLRSTIWANLSHSREGITDQQDAQAGEQGGDEVLAEAEVPYRDECPPDEPIDLRPLLLFDLNGTLTAHTSARKSSGKSEMRPGLHHLRRLQEHFRLGIFTSSSRKTVQAVIPLLEAAAGPGPRLFSRPELVLYRDHTLPAAAAHVEAGGNFWDTCKPLVKWFSRLHHTILFDDDAYKAYRGEKSNMVLVPCWAEADAHDSCIAVIVDAVLEVLGPLGANDDLRAHTPQLTERITRGVQAIARKEMQQIQMGEVSPVC</sequence>
<dbReference type="InterPro" id="IPR004274">
    <property type="entry name" value="FCP1_dom"/>
</dbReference>
<protein>
    <recommendedName>
        <fullName evidence="2">FCP1 homology domain-containing protein</fullName>
    </recommendedName>
</protein>
<feature type="compositionally biased region" description="Basic residues" evidence="1">
    <location>
        <begin position="549"/>
        <end position="558"/>
    </location>
</feature>
<reference evidence="3 4" key="1">
    <citation type="journal article" date="2024" name="Nat. Commun.">
        <title>Phylogenomics reveals the evolutionary origins of lichenization in chlorophyte algae.</title>
        <authorList>
            <person name="Puginier C."/>
            <person name="Libourel C."/>
            <person name="Otte J."/>
            <person name="Skaloud P."/>
            <person name="Haon M."/>
            <person name="Grisel S."/>
            <person name="Petersen M."/>
            <person name="Berrin J.G."/>
            <person name="Delaux P.M."/>
            <person name="Dal Grande F."/>
            <person name="Keller J."/>
        </authorList>
    </citation>
    <scope>NUCLEOTIDE SEQUENCE [LARGE SCALE GENOMIC DNA]</scope>
    <source>
        <strain evidence="3 4">SAG 2145</strain>
    </source>
</reference>
<evidence type="ECO:0000256" key="1">
    <source>
        <dbReference type="SAM" id="MobiDB-lite"/>
    </source>
</evidence>
<feature type="compositionally biased region" description="Polar residues" evidence="1">
    <location>
        <begin position="518"/>
        <end position="528"/>
    </location>
</feature>
<dbReference type="Gene3D" id="3.40.50.1000">
    <property type="entry name" value="HAD superfamily/HAD-like"/>
    <property type="match status" value="1"/>
</dbReference>
<dbReference type="InterPro" id="IPR050365">
    <property type="entry name" value="TIM50"/>
</dbReference>
<feature type="compositionally biased region" description="Basic and acidic residues" evidence="1">
    <location>
        <begin position="614"/>
        <end position="627"/>
    </location>
</feature>
<dbReference type="Proteomes" id="UP001438707">
    <property type="component" value="Unassembled WGS sequence"/>
</dbReference>
<dbReference type="InterPro" id="IPR023214">
    <property type="entry name" value="HAD_sf"/>
</dbReference>
<name>A0AAW1QI91_9CHLO</name>
<dbReference type="SUPFAM" id="SSF56784">
    <property type="entry name" value="HAD-like"/>
    <property type="match status" value="1"/>
</dbReference>
<dbReference type="SMART" id="SM00577">
    <property type="entry name" value="CPDc"/>
    <property type="match status" value="1"/>
</dbReference>
<proteinExistence type="predicted"/>
<feature type="region of interest" description="Disordered" evidence="1">
    <location>
        <begin position="284"/>
        <end position="426"/>
    </location>
</feature>
<dbReference type="PANTHER" id="PTHR12210">
    <property type="entry name" value="DULLARD PROTEIN PHOSPHATASE"/>
    <property type="match status" value="1"/>
</dbReference>
<feature type="compositionally biased region" description="Polar residues" evidence="1">
    <location>
        <begin position="386"/>
        <end position="411"/>
    </location>
</feature>
<evidence type="ECO:0000313" key="4">
    <source>
        <dbReference type="Proteomes" id="UP001438707"/>
    </source>
</evidence>
<evidence type="ECO:0000259" key="2">
    <source>
        <dbReference type="PROSITE" id="PS50969"/>
    </source>
</evidence>
<dbReference type="Pfam" id="PF03031">
    <property type="entry name" value="NIF"/>
    <property type="match status" value="1"/>
</dbReference>
<dbReference type="InterPro" id="IPR036412">
    <property type="entry name" value="HAD-like_sf"/>
</dbReference>
<dbReference type="CDD" id="cd01427">
    <property type="entry name" value="HAD_like"/>
    <property type="match status" value="1"/>
</dbReference>
<feature type="domain" description="FCP1 homology" evidence="2">
    <location>
        <begin position="791"/>
        <end position="954"/>
    </location>
</feature>
<accession>A0AAW1QI91</accession>
<evidence type="ECO:0000313" key="3">
    <source>
        <dbReference type="EMBL" id="KAK9821027.1"/>
    </source>
</evidence>
<dbReference type="EMBL" id="JALJOS010000041">
    <property type="protein sequence ID" value="KAK9821027.1"/>
    <property type="molecule type" value="Genomic_DNA"/>
</dbReference>
<feature type="region of interest" description="Disordered" evidence="1">
    <location>
        <begin position="200"/>
        <end position="254"/>
    </location>
</feature>